<dbReference type="InterPro" id="IPR011006">
    <property type="entry name" value="CheY-like_superfamily"/>
</dbReference>
<dbReference type="InterPro" id="IPR001789">
    <property type="entry name" value="Sig_transdc_resp-reg_receiver"/>
</dbReference>
<dbReference type="InterPro" id="IPR003594">
    <property type="entry name" value="HATPase_dom"/>
</dbReference>
<evidence type="ECO:0000256" key="1">
    <source>
        <dbReference type="ARBA" id="ARBA00000085"/>
    </source>
</evidence>
<evidence type="ECO:0000259" key="7">
    <source>
        <dbReference type="PROSITE" id="PS50109"/>
    </source>
</evidence>
<dbReference type="InterPro" id="IPR003661">
    <property type="entry name" value="HisK_dim/P_dom"/>
</dbReference>
<dbReference type="Gene3D" id="3.40.50.2300">
    <property type="match status" value="1"/>
</dbReference>
<feature type="transmembrane region" description="Helical" evidence="6">
    <location>
        <begin position="74"/>
        <end position="93"/>
    </location>
</feature>
<dbReference type="SMART" id="SM00387">
    <property type="entry name" value="HATPase_c"/>
    <property type="match status" value="1"/>
</dbReference>
<dbReference type="Pfam" id="PF00512">
    <property type="entry name" value="HisKA"/>
    <property type="match status" value="1"/>
</dbReference>
<dbReference type="EC" id="2.7.13.3" evidence="2"/>
<dbReference type="CDD" id="cd17546">
    <property type="entry name" value="REC_hyHK_CKI1_RcsC-like"/>
    <property type="match status" value="1"/>
</dbReference>
<dbReference type="Pfam" id="PF00072">
    <property type="entry name" value="Response_reg"/>
    <property type="match status" value="1"/>
</dbReference>
<dbReference type="SUPFAM" id="SSF47384">
    <property type="entry name" value="Homodimeric domain of signal transducing histidine kinase"/>
    <property type="match status" value="1"/>
</dbReference>
<dbReference type="SUPFAM" id="SSF55874">
    <property type="entry name" value="ATPase domain of HSP90 chaperone/DNA topoisomerase II/histidine kinase"/>
    <property type="match status" value="1"/>
</dbReference>
<dbReference type="EMBL" id="BBNQ01000003">
    <property type="protein sequence ID" value="GAL61654.1"/>
    <property type="molecule type" value="Genomic_DNA"/>
</dbReference>
<feature type="modified residue" description="4-aspartylphosphate" evidence="5">
    <location>
        <position position="507"/>
    </location>
</feature>
<name>A0A090VE45_9FLAO</name>
<evidence type="ECO:0000313" key="9">
    <source>
        <dbReference type="EMBL" id="GAL61654.1"/>
    </source>
</evidence>
<comment type="caution">
    <text evidence="9">The sequence shown here is derived from an EMBL/GenBank/DDBJ whole genome shotgun (WGS) entry which is preliminary data.</text>
</comment>
<dbReference type="PANTHER" id="PTHR45339">
    <property type="entry name" value="HYBRID SIGNAL TRANSDUCTION HISTIDINE KINASE J"/>
    <property type="match status" value="1"/>
</dbReference>
<feature type="domain" description="Response regulatory" evidence="8">
    <location>
        <begin position="457"/>
        <end position="573"/>
    </location>
</feature>
<keyword evidence="9" id="KW-0808">Transferase</keyword>
<dbReference type="PROSITE" id="PS50109">
    <property type="entry name" value="HIS_KIN"/>
    <property type="match status" value="1"/>
</dbReference>
<proteinExistence type="predicted"/>
<keyword evidence="3 5" id="KW-0597">Phosphoprotein</keyword>
<comment type="catalytic activity">
    <reaction evidence="1">
        <text>ATP + protein L-histidine = ADP + protein N-phospho-L-histidine.</text>
        <dbReference type="EC" id="2.7.13.3"/>
    </reaction>
</comment>
<reference evidence="9 10" key="1">
    <citation type="journal article" date="2014" name="Genome Announc.">
        <title>Draft Genome Sequences of Marine Flavobacterium Algibacter lectus Strains SS8 and NR4.</title>
        <authorList>
            <person name="Takatani N."/>
            <person name="Nakanishi M."/>
            <person name="Meirelles P."/>
            <person name="Mino S."/>
            <person name="Suda W."/>
            <person name="Oshima K."/>
            <person name="Hattori M."/>
            <person name="Ohkuma M."/>
            <person name="Hosokawa M."/>
            <person name="Miyashita K."/>
            <person name="Thompson F.L."/>
            <person name="Niwa A."/>
            <person name="Sawabe T."/>
            <person name="Sawabe T."/>
        </authorList>
    </citation>
    <scope>NUCLEOTIDE SEQUENCE [LARGE SCALE GENOMIC DNA]</scope>
    <source>
        <strain evidence="9 10">JCM 19300</strain>
    </source>
</reference>
<dbReference type="SMART" id="SM00388">
    <property type="entry name" value="HisKA"/>
    <property type="match status" value="1"/>
</dbReference>
<feature type="transmembrane region" description="Helical" evidence="6">
    <location>
        <begin position="158"/>
        <end position="181"/>
    </location>
</feature>
<dbReference type="PROSITE" id="PS50110">
    <property type="entry name" value="RESPONSE_REGULATORY"/>
    <property type="match status" value="1"/>
</dbReference>
<dbReference type="Gene3D" id="1.10.287.130">
    <property type="match status" value="1"/>
</dbReference>
<sequence>MEPTIRTLNFKDLKRKTFFKHAIRIYLSTTFFTAAYTFLNYYQGLTASALLIVLPLISFFISVYVFVIRRNYIAGPYIVYITLGGALVGLSYLEGLMSGYYWFQLVMLFCLPYVIRHEKYFQKHTNILYALIISLMIISAVVSPLYSNYYDDLTRSEVHYKFVLNSSVAFILIMIFSLQALGQSKSFIKKIFSDKEEAENEKDRRTRVLSNLGHELRTQINSINGVTQLILGNDNNDVTTKKYFEILDYCNDNMLLLVNDMLDIHKIESGRFELSKEPKELYDFLNKITIAFINKAEEKNLKLHTYIDEKLKDVVVNVDGKRFAQVIHNLISNAIKFTEQGKITFSAEVVELNQEQVSIHFKVEDTGIGIAPRNLKKVFESFHQIKNEKNPVYGGTGLGLAISQSIILAMNSEIKIESRINKGTRFQFPLTLERVELTPKKVTNKDTFNDDFSLNSTILLVEDNMVSMMYAKKLLEKHVPKIYKGTNGLEAVEKIKLHKDIDLVLLDLEMPKMNGFKAIGHIKKYRPDVVVIAFTANIPSTEIIDKLDTLGFDDILSKPFSKEDVFSILKKYDKVLMA</sequence>
<dbReference type="RefSeq" id="WP_042503536.1">
    <property type="nucleotide sequence ID" value="NZ_BBNQ01000003.1"/>
</dbReference>
<dbReference type="Proteomes" id="UP000029644">
    <property type="component" value="Unassembled WGS sequence"/>
</dbReference>
<evidence type="ECO:0000256" key="4">
    <source>
        <dbReference type="ARBA" id="ARBA00023012"/>
    </source>
</evidence>
<keyword evidence="6" id="KW-1133">Transmembrane helix</keyword>
<gene>
    <name evidence="9" type="ORF">JCM19300_1477</name>
</gene>
<evidence type="ECO:0000256" key="3">
    <source>
        <dbReference type="ARBA" id="ARBA00022553"/>
    </source>
</evidence>
<evidence type="ECO:0000256" key="2">
    <source>
        <dbReference type="ARBA" id="ARBA00012438"/>
    </source>
</evidence>
<keyword evidence="6" id="KW-0472">Membrane</keyword>
<accession>A0A090VE45</accession>
<keyword evidence="4" id="KW-0902">Two-component regulatory system</keyword>
<feature type="transmembrane region" description="Helical" evidence="6">
    <location>
        <begin position="45"/>
        <end position="67"/>
    </location>
</feature>
<keyword evidence="6" id="KW-0812">Transmembrane</keyword>
<dbReference type="SMART" id="SM00448">
    <property type="entry name" value="REC"/>
    <property type="match status" value="1"/>
</dbReference>
<evidence type="ECO:0000259" key="8">
    <source>
        <dbReference type="PROSITE" id="PS50110"/>
    </source>
</evidence>
<feature type="transmembrane region" description="Helical" evidence="6">
    <location>
        <begin position="21"/>
        <end position="39"/>
    </location>
</feature>
<dbReference type="GO" id="GO:0000155">
    <property type="term" value="F:phosphorelay sensor kinase activity"/>
    <property type="evidence" value="ECO:0007669"/>
    <property type="project" value="InterPro"/>
</dbReference>
<evidence type="ECO:0000313" key="10">
    <source>
        <dbReference type="Proteomes" id="UP000029644"/>
    </source>
</evidence>
<dbReference type="InterPro" id="IPR005467">
    <property type="entry name" value="His_kinase_dom"/>
</dbReference>
<dbReference type="FunFam" id="3.30.565.10:FF:000010">
    <property type="entry name" value="Sensor histidine kinase RcsC"/>
    <property type="match status" value="1"/>
</dbReference>
<organism evidence="9 10">
    <name type="scientific">Algibacter lectus</name>
    <dbReference type="NCBI Taxonomy" id="221126"/>
    <lineage>
        <taxon>Bacteria</taxon>
        <taxon>Pseudomonadati</taxon>
        <taxon>Bacteroidota</taxon>
        <taxon>Flavobacteriia</taxon>
        <taxon>Flavobacteriales</taxon>
        <taxon>Flavobacteriaceae</taxon>
        <taxon>Algibacter</taxon>
    </lineage>
</organism>
<dbReference type="InterPro" id="IPR036097">
    <property type="entry name" value="HisK_dim/P_sf"/>
</dbReference>
<dbReference type="CDD" id="cd16922">
    <property type="entry name" value="HATPase_EvgS-ArcB-TorS-like"/>
    <property type="match status" value="1"/>
</dbReference>
<dbReference type="InterPro" id="IPR004358">
    <property type="entry name" value="Sig_transdc_His_kin-like_C"/>
</dbReference>
<feature type="transmembrane region" description="Helical" evidence="6">
    <location>
        <begin position="127"/>
        <end position="146"/>
    </location>
</feature>
<dbReference type="PANTHER" id="PTHR45339:SF1">
    <property type="entry name" value="HYBRID SIGNAL TRANSDUCTION HISTIDINE KINASE J"/>
    <property type="match status" value="1"/>
</dbReference>
<dbReference type="SUPFAM" id="SSF52172">
    <property type="entry name" value="CheY-like"/>
    <property type="match status" value="1"/>
</dbReference>
<dbReference type="OrthoDB" id="9811889at2"/>
<keyword evidence="9" id="KW-0418">Kinase</keyword>
<dbReference type="AlphaFoldDB" id="A0A090VE45"/>
<feature type="domain" description="Histidine kinase" evidence="7">
    <location>
        <begin position="211"/>
        <end position="434"/>
    </location>
</feature>
<protein>
    <recommendedName>
        <fullName evidence="2">histidine kinase</fullName>
        <ecNumber evidence="2">2.7.13.3</ecNumber>
    </recommendedName>
</protein>
<evidence type="ECO:0000256" key="6">
    <source>
        <dbReference type="SAM" id="Phobius"/>
    </source>
</evidence>
<dbReference type="Pfam" id="PF02518">
    <property type="entry name" value="HATPase_c"/>
    <property type="match status" value="1"/>
</dbReference>
<dbReference type="CDD" id="cd00082">
    <property type="entry name" value="HisKA"/>
    <property type="match status" value="1"/>
</dbReference>
<evidence type="ECO:0000256" key="5">
    <source>
        <dbReference type="PROSITE-ProRule" id="PRU00169"/>
    </source>
</evidence>
<dbReference type="Gene3D" id="3.30.565.10">
    <property type="entry name" value="Histidine kinase-like ATPase, C-terminal domain"/>
    <property type="match status" value="1"/>
</dbReference>
<dbReference type="InterPro" id="IPR036890">
    <property type="entry name" value="HATPase_C_sf"/>
</dbReference>
<dbReference type="PRINTS" id="PR00344">
    <property type="entry name" value="BCTRLSENSOR"/>
</dbReference>